<dbReference type="OrthoDB" id="2472181at2"/>
<evidence type="ECO:0000313" key="7">
    <source>
        <dbReference type="Proteomes" id="UP000007947"/>
    </source>
</evidence>
<gene>
    <name evidence="6" type="ordered locus">MLP_27060</name>
</gene>
<dbReference type="PANTHER" id="PTHR45527">
    <property type="entry name" value="NONRIBOSOMAL PEPTIDE SYNTHETASE"/>
    <property type="match status" value="1"/>
</dbReference>
<dbReference type="InterPro" id="IPR020806">
    <property type="entry name" value="PKS_PP-bd"/>
</dbReference>
<sequence length="870" mass="91868">MLADRSPDVGPVLGSPGRHLDAPQLLDLVDAWSSLVRARVAAAGAWRPSSRAHHPTSEGTELVRRPVAVPVTADLDSIVAILAVIDSGHPLVPDSRRELVIGTADAIVVTPAELRAAEPSDAARGGDGVGGNSAPPRPEVAPDDPAVIVFTSGSTGKPKAVVHSHAFWLNQITEARLAFALTPSDRVAQVLPVSYGAGLDVLFMALLNGAALSYYDPRQLGLRGMIEWLTIERATTLHCTPALLRSLLADLPPAGSVPGSLRRDLALSGFRLVTTCGEQAFGSDVESLRRHIGPDTVFMNWSGSSETGHLAFFRIGPGDQVPNGPLPTGVPAANKLVQIRRADGSTADDGEPGLLEVESRYLFSGYLADPELTASKLAAGPDGYRVFSMGDRAQLTDGVLQLLGRSDAAVKIRGYLVEPSEVEAALRSVDGVADAAVLVVSTPRTERGGAGYAPPDMRLAAYVSLDPSRPTLSTAGLRGALRDRLPDWMQPQTITLVAELPRNERGKIDRAALPAPAVRAGAELESPRGATERQLAALWARLVGIPAVGREQTLVELGADSLIVEQMLTTAEELFGVDLLTSDLTEHASVAAFARLVEDRVRGRSPVSVTGLSLLRPSAQDADPRDPTVFCLAGAGGHGSLFAHLAGLLDATGAVYAIQARGLEGGGRPELSVAAMVRRILALITETAPYGPLALVGHSLGGLLATEAGTRLRAQGREVILVAALDSVLPAKAVPAAARPGRAPRGLTNPGPARTPTPAKRPPGLWRSRAQVARVALGHRYPIGVHKQVHYELAARISKGYRPVRFDGPGIVVTIQENTDQPQWWDQILPDRRTMTLPCDHLGVLKPPYVQQTAALINTVLTTTRTPSPQ</sequence>
<dbReference type="GO" id="GO:0031177">
    <property type="term" value="F:phosphopantetheine binding"/>
    <property type="evidence" value="ECO:0007669"/>
    <property type="project" value="InterPro"/>
</dbReference>
<dbReference type="InterPro" id="IPR020802">
    <property type="entry name" value="TesA-like"/>
</dbReference>
<dbReference type="HOGENOM" id="CLU_000022_2_13_11"/>
<dbReference type="KEGG" id="mph:MLP_27060"/>
<dbReference type="InterPro" id="IPR009081">
    <property type="entry name" value="PP-bd_ACP"/>
</dbReference>
<dbReference type="PROSITE" id="PS00455">
    <property type="entry name" value="AMP_BINDING"/>
    <property type="match status" value="1"/>
</dbReference>
<dbReference type="InterPro" id="IPR000873">
    <property type="entry name" value="AMP-dep_synth/lig_dom"/>
</dbReference>
<dbReference type="SUPFAM" id="SSF53474">
    <property type="entry name" value="alpha/beta-Hydrolases"/>
    <property type="match status" value="1"/>
</dbReference>
<dbReference type="Gene3D" id="3.30.300.30">
    <property type="match status" value="1"/>
</dbReference>
<dbReference type="RefSeq" id="WP_013863589.1">
    <property type="nucleotide sequence ID" value="NC_015635.1"/>
</dbReference>
<organism evidence="6 7">
    <name type="scientific">Microlunatus phosphovorus (strain ATCC 700054 / DSM 10555 / JCM 9379 / NBRC 101784 / NCIMB 13414 / VKM Ac-1990 / NM-1)</name>
    <dbReference type="NCBI Taxonomy" id="1032480"/>
    <lineage>
        <taxon>Bacteria</taxon>
        <taxon>Bacillati</taxon>
        <taxon>Actinomycetota</taxon>
        <taxon>Actinomycetes</taxon>
        <taxon>Propionibacteriales</taxon>
        <taxon>Propionibacteriaceae</taxon>
        <taxon>Microlunatus</taxon>
    </lineage>
</organism>
<dbReference type="eggNOG" id="COG1020">
    <property type="taxonomic scope" value="Bacteria"/>
</dbReference>
<dbReference type="STRING" id="1032480.MLP_27060"/>
<evidence type="ECO:0000256" key="2">
    <source>
        <dbReference type="ARBA" id="ARBA00022450"/>
    </source>
</evidence>
<proteinExistence type="predicted"/>
<dbReference type="InterPro" id="IPR045851">
    <property type="entry name" value="AMP-bd_C_sf"/>
</dbReference>
<evidence type="ECO:0000313" key="6">
    <source>
        <dbReference type="EMBL" id="BAK35720.1"/>
    </source>
</evidence>
<keyword evidence="2" id="KW-0596">Phosphopantetheine</keyword>
<dbReference type="Gene3D" id="1.10.1200.10">
    <property type="entry name" value="ACP-like"/>
    <property type="match status" value="1"/>
</dbReference>
<dbReference type="InterPro" id="IPR001031">
    <property type="entry name" value="Thioesterase"/>
</dbReference>
<dbReference type="Pfam" id="PF00550">
    <property type="entry name" value="PP-binding"/>
    <property type="match status" value="1"/>
</dbReference>
<keyword evidence="3" id="KW-0597">Phosphoprotein</keyword>
<accession>F5XI51</accession>
<dbReference type="eggNOG" id="COG3319">
    <property type="taxonomic scope" value="Bacteria"/>
</dbReference>
<dbReference type="GO" id="GO:0005737">
    <property type="term" value="C:cytoplasm"/>
    <property type="evidence" value="ECO:0007669"/>
    <property type="project" value="TreeGrafter"/>
</dbReference>
<feature type="compositionally biased region" description="Low complexity" evidence="4">
    <location>
        <begin position="736"/>
        <end position="752"/>
    </location>
</feature>
<dbReference type="GO" id="GO:0043041">
    <property type="term" value="P:amino acid activation for nonribosomal peptide biosynthetic process"/>
    <property type="evidence" value="ECO:0007669"/>
    <property type="project" value="TreeGrafter"/>
</dbReference>
<dbReference type="InterPro" id="IPR029058">
    <property type="entry name" value="AB_hydrolase_fold"/>
</dbReference>
<comment type="cofactor">
    <cofactor evidence="1">
        <name>pantetheine 4'-phosphate</name>
        <dbReference type="ChEBI" id="CHEBI:47942"/>
    </cofactor>
</comment>
<dbReference type="InterPro" id="IPR025110">
    <property type="entry name" value="AMP-bd_C"/>
</dbReference>
<dbReference type="EMBL" id="AP012204">
    <property type="protein sequence ID" value="BAK35720.1"/>
    <property type="molecule type" value="Genomic_DNA"/>
</dbReference>
<evidence type="ECO:0000256" key="1">
    <source>
        <dbReference type="ARBA" id="ARBA00001957"/>
    </source>
</evidence>
<dbReference type="InterPro" id="IPR020845">
    <property type="entry name" value="AMP-binding_CS"/>
</dbReference>
<feature type="region of interest" description="Disordered" evidence="4">
    <location>
        <begin position="118"/>
        <end position="141"/>
    </location>
</feature>
<feature type="region of interest" description="Disordered" evidence="4">
    <location>
        <begin position="736"/>
        <end position="765"/>
    </location>
</feature>
<dbReference type="SMART" id="SM00823">
    <property type="entry name" value="PKS_PP"/>
    <property type="match status" value="1"/>
</dbReference>
<dbReference type="GO" id="GO:0044550">
    <property type="term" value="P:secondary metabolite biosynthetic process"/>
    <property type="evidence" value="ECO:0007669"/>
    <property type="project" value="TreeGrafter"/>
</dbReference>
<evidence type="ECO:0000259" key="5">
    <source>
        <dbReference type="PROSITE" id="PS50075"/>
    </source>
</evidence>
<dbReference type="AlphaFoldDB" id="F5XI51"/>
<name>F5XI51_MICPN</name>
<dbReference type="Pfam" id="PF13193">
    <property type="entry name" value="AMP-binding_C"/>
    <property type="match status" value="1"/>
</dbReference>
<keyword evidence="7" id="KW-1185">Reference proteome</keyword>
<dbReference type="InterPro" id="IPR036736">
    <property type="entry name" value="ACP-like_sf"/>
</dbReference>
<dbReference type="SMART" id="SM00824">
    <property type="entry name" value="PKS_TE"/>
    <property type="match status" value="1"/>
</dbReference>
<dbReference type="Pfam" id="PF00975">
    <property type="entry name" value="Thioesterase"/>
    <property type="match status" value="1"/>
</dbReference>
<dbReference type="Pfam" id="PF00501">
    <property type="entry name" value="AMP-binding"/>
    <property type="match status" value="1"/>
</dbReference>
<dbReference type="SUPFAM" id="SSF56801">
    <property type="entry name" value="Acetyl-CoA synthetase-like"/>
    <property type="match status" value="1"/>
</dbReference>
<dbReference type="SUPFAM" id="SSF47336">
    <property type="entry name" value="ACP-like"/>
    <property type="match status" value="1"/>
</dbReference>
<reference evidence="6 7" key="1">
    <citation type="submission" date="2011-05" db="EMBL/GenBank/DDBJ databases">
        <title>Whole genome sequence of Microlunatus phosphovorus NM-1.</title>
        <authorList>
            <person name="Hosoyama A."/>
            <person name="Sasaki K."/>
            <person name="Harada T."/>
            <person name="Igarashi R."/>
            <person name="Kawakoshi A."/>
            <person name="Sasagawa M."/>
            <person name="Fukada J."/>
            <person name="Nakamura S."/>
            <person name="Katano Y."/>
            <person name="Hanada S."/>
            <person name="Kamagata Y."/>
            <person name="Nakamura N."/>
            <person name="Yamazaki S."/>
            <person name="Fujita N."/>
        </authorList>
    </citation>
    <scope>NUCLEOTIDE SEQUENCE [LARGE SCALE GENOMIC DNA]</scope>
    <source>
        <strain evidence="7">ATCC 700054 / DSM 10555 / JCM 9379 / NBRC 101784 / NCIMB 13414 / VKM Ac-1990 / NM-1</strain>
    </source>
</reference>
<dbReference type="PROSITE" id="PS50075">
    <property type="entry name" value="CARRIER"/>
    <property type="match status" value="1"/>
</dbReference>
<protein>
    <submittedName>
        <fullName evidence="6">Putative non-ribosomal peptidase synthetase adenylation and phosphopantetheine binding domain protein</fullName>
    </submittedName>
</protein>
<evidence type="ECO:0000256" key="3">
    <source>
        <dbReference type="ARBA" id="ARBA00022553"/>
    </source>
</evidence>
<dbReference type="Gene3D" id="3.40.50.1820">
    <property type="entry name" value="alpha/beta hydrolase"/>
    <property type="match status" value="1"/>
</dbReference>
<dbReference type="PANTHER" id="PTHR45527:SF1">
    <property type="entry name" value="FATTY ACID SYNTHASE"/>
    <property type="match status" value="1"/>
</dbReference>
<feature type="domain" description="Carrier" evidence="5">
    <location>
        <begin position="526"/>
        <end position="601"/>
    </location>
</feature>
<evidence type="ECO:0000256" key="4">
    <source>
        <dbReference type="SAM" id="MobiDB-lite"/>
    </source>
</evidence>
<dbReference type="Proteomes" id="UP000007947">
    <property type="component" value="Chromosome"/>
</dbReference>
<dbReference type="Gene3D" id="3.40.50.12780">
    <property type="entry name" value="N-terminal domain of ligase-like"/>
    <property type="match status" value="1"/>
</dbReference>
<dbReference type="InterPro" id="IPR042099">
    <property type="entry name" value="ANL_N_sf"/>
</dbReference>